<keyword evidence="1" id="KW-0175">Coiled coil</keyword>
<accession>A0A6F9XLT6</accession>
<comment type="caution">
    <text evidence="2">The sequence shown here is derived from an EMBL/GenBank/DDBJ whole genome shotgun (WGS) entry which is preliminary data.</text>
</comment>
<evidence type="ECO:0000313" key="2">
    <source>
        <dbReference type="EMBL" id="GET06234.1"/>
    </source>
</evidence>
<proteinExistence type="predicted"/>
<dbReference type="AlphaFoldDB" id="A0A6F9XLT6"/>
<dbReference type="RefSeq" id="WP_172584733.1">
    <property type="nucleotide sequence ID" value="NZ_BLAM01000126.1"/>
</dbReference>
<organism evidence="2">
    <name type="scientific">Ligilactobacillus agilis</name>
    <dbReference type="NCBI Taxonomy" id="1601"/>
    <lineage>
        <taxon>Bacteria</taxon>
        <taxon>Bacillati</taxon>
        <taxon>Bacillota</taxon>
        <taxon>Bacilli</taxon>
        <taxon>Lactobacillales</taxon>
        <taxon>Lactobacillaceae</taxon>
        <taxon>Ligilactobacillus</taxon>
    </lineage>
</organism>
<name>A0A6F9XLT6_9LACO</name>
<dbReference type="Proteomes" id="UP000494265">
    <property type="component" value="Unassembled WGS sequence"/>
</dbReference>
<sequence length="203" mass="24567">MKPQLIKIQNQYIIINTENTKKLYYNHNQKQFIKEENKASRWLNKETAQKAFNLLTAKINAENTNQATQQKSIKNSNYILNLIENYIKLANEIINYLPEVYTQLEIEEKEIQLDLLHTIEQHPEIINDEYKAKLIITNIYEHRQRRRIYKDFLTITDCLKINSEEYNKNLRNATEKYQKITGNRKYTYKNNDFKEYLQKQKII</sequence>
<feature type="coiled-coil region" evidence="1">
    <location>
        <begin position="156"/>
        <end position="183"/>
    </location>
</feature>
<gene>
    <name evidence="2" type="ORF">SY212_12640</name>
</gene>
<evidence type="ECO:0000256" key="1">
    <source>
        <dbReference type="SAM" id="Coils"/>
    </source>
</evidence>
<reference evidence="2" key="1">
    <citation type="submission" date="2019-10" db="EMBL/GenBank/DDBJ databases">
        <title>Lactobacillus agilis SY212 Whole Genome Sequencing Project.</title>
        <authorList>
            <person name="Suzuki S."/>
            <person name="Endo A."/>
            <person name="Maeno S."/>
            <person name="Shiwa Y."/>
            <person name="Matsutani M."/>
            <person name="Kajikawa A."/>
        </authorList>
    </citation>
    <scope>NUCLEOTIDE SEQUENCE</scope>
    <source>
        <strain evidence="2">SY212</strain>
    </source>
</reference>
<dbReference type="EMBL" id="BLAM01000126">
    <property type="protein sequence ID" value="GET06234.1"/>
    <property type="molecule type" value="Genomic_DNA"/>
</dbReference>
<protein>
    <submittedName>
        <fullName evidence="2">Uncharacterized protein</fullName>
    </submittedName>
</protein>